<keyword evidence="16" id="KW-0406">Ion transport</keyword>
<sequence length="827" mass="88109">MARGELRIYLGAAPGVGKTYSMLEEAHRRAERGTDVVVGLVETHGRRHTAAMIGDLPVQPRRTLHHRGTAFTEMDVDALLARRPQVAVVDELAHTNVPGSRNAKRWQDVHELLDAGICVLTTVNVQHLESLNDVVAQVTGVEQRETVPDAVVRAAEQVELVDMTPEALRRRMAHGNVYPPERIDAALGNYFRTGNLTALRELALLWLAGKVDDQLDKYRADHGIEDTWATRERVVVALTGGPEGDTLIRRAARIADRGKGADLMAVHVARHDGLAGADPAELARQRVLVESLSGTYHQVLGTDVPRALLDFARAVNATQIVLGASSRGRLAQLISAGVGVTTTALSGPIDVHLVTHERAGKGRRARRAPAALSRARRLAGFSVVLLGLPLLTAVLRLGSGLSLTADILLFLAAVVGVALVGGLWPALLAAIAGSLMLNWFFTPPTGRFTIAQGENLLALAVFVIVAVAVSWVVDTAARTTRQAARAGAEAQTLATVAGSVLRGRRPLLAVLEQLRETLGLDSVTLLDRGTVVAGAGHPGCTSPAEADAEVTTDDDLVVLLKGKPLQASDRRIVEAFAAQATLALRQERLSAEAATARPLAEADRMRTALLAAVSHDLRTPLASAKAAIASLRSDDVHFDDHDRAELLETADESLDRLIRLVTNLLDLSRLQAGALGVTPIDVGVEDIVPRALDDLGPAGHTVRLHLPEDLPYLYADPGLLERVIVNLTANALRHSPPGDPPVITASSLGRSVEIRVIDHGPGIPADRWDRVFLPFQRLGDRDNHTGVGLGLALSRGLTEAMGGDLIPEETPGGGLTMIVRLPAAAPR</sequence>
<dbReference type="PROSITE" id="PS50109">
    <property type="entry name" value="HIS_KIN"/>
    <property type="match status" value="1"/>
</dbReference>
<feature type="transmembrane region" description="Helical" evidence="14">
    <location>
        <begin position="407"/>
        <end position="436"/>
    </location>
</feature>
<dbReference type="SUPFAM" id="SSF47384">
    <property type="entry name" value="Homodimeric domain of signal transducing histidine kinase"/>
    <property type="match status" value="1"/>
</dbReference>
<keyword evidence="8" id="KW-0547">Nucleotide-binding</keyword>
<evidence type="ECO:0000256" key="11">
    <source>
        <dbReference type="ARBA" id="ARBA00022989"/>
    </source>
</evidence>
<dbReference type="InterPro" id="IPR027417">
    <property type="entry name" value="P-loop_NTPase"/>
</dbReference>
<dbReference type="InterPro" id="IPR052023">
    <property type="entry name" value="Histidine_kinase_KdpD"/>
</dbReference>
<name>A0A2T0RHE9_9ACTN</name>
<dbReference type="CDD" id="cd00082">
    <property type="entry name" value="HisKA"/>
    <property type="match status" value="1"/>
</dbReference>
<evidence type="ECO:0000256" key="12">
    <source>
        <dbReference type="ARBA" id="ARBA00023012"/>
    </source>
</evidence>
<dbReference type="InterPro" id="IPR036097">
    <property type="entry name" value="HisK_dim/P_sf"/>
</dbReference>
<dbReference type="Gene3D" id="1.10.287.130">
    <property type="match status" value="1"/>
</dbReference>
<evidence type="ECO:0000256" key="6">
    <source>
        <dbReference type="ARBA" id="ARBA00022679"/>
    </source>
</evidence>
<evidence type="ECO:0000259" key="15">
    <source>
        <dbReference type="PROSITE" id="PS50109"/>
    </source>
</evidence>
<dbReference type="InterPro" id="IPR003594">
    <property type="entry name" value="HATPase_dom"/>
</dbReference>
<dbReference type="InterPro" id="IPR005467">
    <property type="entry name" value="His_kinase_dom"/>
</dbReference>
<keyword evidence="13 14" id="KW-0472">Membrane</keyword>
<dbReference type="Pfam" id="PF00582">
    <property type="entry name" value="Usp"/>
    <property type="match status" value="1"/>
</dbReference>
<dbReference type="GO" id="GO:0005524">
    <property type="term" value="F:ATP binding"/>
    <property type="evidence" value="ECO:0007669"/>
    <property type="project" value="UniProtKB-KW"/>
</dbReference>
<dbReference type="FunFam" id="3.40.50.300:FF:000483">
    <property type="entry name" value="Sensor histidine kinase KdpD"/>
    <property type="match status" value="1"/>
</dbReference>
<gene>
    <name evidence="16" type="ORF">CLV70_12363</name>
</gene>
<feature type="domain" description="Histidine kinase" evidence="15">
    <location>
        <begin position="612"/>
        <end position="825"/>
    </location>
</feature>
<organism evidence="16 17">
    <name type="scientific">Pseudosporangium ferrugineum</name>
    <dbReference type="NCBI Taxonomy" id="439699"/>
    <lineage>
        <taxon>Bacteria</taxon>
        <taxon>Bacillati</taxon>
        <taxon>Actinomycetota</taxon>
        <taxon>Actinomycetes</taxon>
        <taxon>Micromonosporales</taxon>
        <taxon>Micromonosporaceae</taxon>
        <taxon>Pseudosporangium</taxon>
    </lineage>
</organism>
<evidence type="ECO:0000256" key="1">
    <source>
        <dbReference type="ARBA" id="ARBA00000085"/>
    </source>
</evidence>
<dbReference type="SUPFAM" id="SSF52402">
    <property type="entry name" value="Adenine nucleotide alpha hydrolases-like"/>
    <property type="match status" value="1"/>
</dbReference>
<comment type="catalytic activity">
    <reaction evidence="1">
        <text>ATP + protein L-histidine = ADP + protein N-phospho-L-histidine.</text>
        <dbReference type="EC" id="2.7.13.3"/>
    </reaction>
</comment>
<evidence type="ECO:0000256" key="3">
    <source>
        <dbReference type="ARBA" id="ARBA00004236"/>
    </source>
</evidence>
<comment type="caution">
    <text evidence="16">The sequence shown here is derived from an EMBL/GenBank/DDBJ whole genome shotgun (WGS) entry which is preliminary data.</text>
</comment>
<dbReference type="OrthoDB" id="9806130at2"/>
<evidence type="ECO:0000256" key="9">
    <source>
        <dbReference type="ARBA" id="ARBA00022777"/>
    </source>
</evidence>
<evidence type="ECO:0000256" key="14">
    <source>
        <dbReference type="SAM" id="Phobius"/>
    </source>
</evidence>
<dbReference type="Pfam" id="PF02702">
    <property type="entry name" value="KdpD"/>
    <property type="match status" value="1"/>
</dbReference>
<dbReference type="Gene3D" id="3.40.50.300">
    <property type="entry name" value="P-loop containing nucleotide triphosphate hydrolases"/>
    <property type="match status" value="1"/>
</dbReference>
<dbReference type="GO" id="GO:0005886">
    <property type="term" value="C:plasma membrane"/>
    <property type="evidence" value="ECO:0007669"/>
    <property type="project" value="UniProtKB-SubCell"/>
</dbReference>
<keyword evidence="11 14" id="KW-1133">Transmembrane helix</keyword>
<dbReference type="FunFam" id="3.40.50.620:FF:000112">
    <property type="entry name" value="Sensor histidine kinase KdpD"/>
    <property type="match status" value="1"/>
</dbReference>
<evidence type="ECO:0000256" key="7">
    <source>
        <dbReference type="ARBA" id="ARBA00022692"/>
    </source>
</evidence>
<dbReference type="EMBL" id="PVZG01000023">
    <property type="protein sequence ID" value="PRY20595.1"/>
    <property type="molecule type" value="Genomic_DNA"/>
</dbReference>
<keyword evidence="10" id="KW-0067">ATP-binding</keyword>
<dbReference type="Gene3D" id="1.20.120.620">
    <property type="entry name" value="Backbone structure of the membrane domain of e. Coli histidine kinase receptor kdpd"/>
    <property type="match status" value="1"/>
</dbReference>
<keyword evidence="5" id="KW-0597">Phosphoprotein</keyword>
<dbReference type="Pfam" id="PF13493">
    <property type="entry name" value="DUF4118"/>
    <property type="match status" value="1"/>
</dbReference>
<evidence type="ECO:0000256" key="2">
    <source>
        <dbReference type="ARBA" id="ARBA00004141"/>
    </source>
</evidence>
<evidence type="ECO:0000313" key="17">
    <source>
        <dbReference type="Proteomes" id="UP000239209"/>
    </source>
</evidence>
<dbReference type="InterPro" id="IPR003661">
    <property type="entry name" value="HisK_dim/P_dom"/>
</dbReference>
<dbReference type="SMART" id="SM00388">
    <property type="entry name" value="HisKA"/>
    <property type="match status" value="1"/>
</dbReference>
<keyword evidence="16" id="KW-0407">Ion channel</keyword>
<proteinExistence type="predicted"/>
<dbReference type="InterPro" id="IPR006016">
    <property type="entry name" value="UspA"/>
</dbReference>
<dbReference type="Gene3D" id="3.30.565.10">
    <property type="entry name" value="Histidine kinase-like ATPase, C-terminal domain"/>
    <property type="match status" value="1"/>
</dbReference>
<accession>A0A2T0RHE9</accession>
<keyword evidence="9 16" id="KW-0418">Kinase</keyword>
<feature type="transmembrane region" description="Helical" evidence="14">
    <location>
        <begin position="456"/>
        <end position="473"/>
    </location>
</feature>
<dbReference type="InterPro" id="IPR036890">
    <property type="entry name" value="HATPase_C_sf"/>
</dbReference>
<dbReference type="CDD" id="cd00075">
    <property type="entry name" value="HATPase"/>
    <property type="match status" value="1"/>
</dbReference>
<dbReference type="SMART" id="SM00387">
    <property type="entry name" value="HATPase_c"/>
    <property type="match status" value="1"/>
</dbReference>
<dbReference type="RefSeq" id="WP_106130553.1">
    <property type="nucleotide sequence ID" value="NZ_PVZG01000023.1"/>
</dbReference>
<dbReference type="InterPro" id="IPR004358">
    <property type="entry name" value="Sig_transdc_His_kin-like_C"/>
</dbReference>
<keyword evidence="16" id="KW-0813">Transport</keyword>
<dbReference type="Gene3D" id="3.40.50.620">
    <property type="entry name" value="HUPs"/>
    <property type="match status" value="1"/>
</dbReference>
<keyword evidence="6" id="KW-0808">Transferase</keyword>
<dbReference type="GO" id="GO:0000155">
    <property type="term" value="F:phosphorelay sensor kinase activity"/>
    <property type="evidence" value="ECO:0007669"/>
    <property type="project" value="InterPro"/>
</dbReference>
<dbReference type="PANTHER" id="PTHR45569">
    <property type="entry name" value="SENSOR PROTEIN KDPD"/>
    <property type="match status" value="1"/>
</dbReference>
<dbReference type="InterPro" id="IPR003852">
    <property type="entry name" value="Sig_transdc_His_kinase_KdpD_N"/>
</dbReference>
<dbReference type="InterPro" id="IPR025201">
    <property type="entry name" value="KdpD_TM"/>
</dbReference>
<dbReference type="InterPro" id="IPR038318">
    <property type="entry name" value="KdpD_sf"/>
</dbReference>
<dbReference type="Pfam" id="PF00512">
    <property type="entry name" value="HisKA"/>
    <property type="match status" value="1"/>
</dbReference>
<evidence type="ECO:0000313" key="16">
    <source>
        <dbReference type="EMBL" id="PRY20595.1"/>
    </source>
</evidence>
<dbReference type="Proteomes" id="UP000239209">
    <property type="component" value="Unassembled WGS sequence"/>
</dbReference>
<protein>
    <recommendedName>
        <fullName evidence="4">histidine kinase</fullName>
        <ecNumber evidence="4">2.7.13.3</ecNumber>
    </recommendedName>
</protein>
<dbReference type="Pfam" id="PF02518">
    <property type="entry name" value="HATPase_c"/>
    <property type="match status" value="1"/>
</dbReference>
<keyword evidence="12" id="KW-0902">Two-component regulatory system</keyword>
<dbReference type="PRINTS" id="PR00344">
    <property type="entry name" value="BCTRLSENSOR"/>
</dbReference>
<evidence type="ECO:0000256" key="5">
    <source>
        <dbReference type="ARBA" id="ARBA00022553"/>
    </source>
</evidence>
<evidence type="ECO:0000256" key="10">
    <source>
        <dbReference type="ARBA" id="ARBA00022840"/>
    </source>
</evidence>
<evidence type="ECO:0000256" key="4">
    <source>
        <dbReference type="ARBA" id="ARBA00012438"/>
    </source>
</evidence>
<evidence type="ECO:0000256" key="13">
    <source>
        <dbReference type="ARBA" id="ARBA00023136"/>
    </source>
</evidence>
<feature type="transmembrane region" description="Helical" evidence="14">
    <location>
        <begin position="378"/>
        <end position="395"/>
    </location>
</feature>
<dbReference type="SUPFAM" id="SSF55874">
    <property type="entry name" value="ATPase domain of HSP90 chaperone/DNA topoisomerase II/histidine kinase"/>
    <property type="match status" value="1"/>
</dbReference>
<dbReference type="InterPro" id="IPR014729">
    <property type="entry name" value="Rossmann-like_a/b/a_fold"/>
</dbReference>
<dbReference type="AlphaFoldDB" id="A0A2T0RHE9"/>
<dbReference type="GO" id="GO:0034220">
    <property type="term" value="P:monoatomic ion transmembrane transport"/>
    <property type="evidence" value="ECO:0007669"/>
    <property type="project" value="UniProtKB-KW"/>
</dbReference>
<keyword evidence="7 14" id="KW-0812">Transmembrane</keyword>
<keyword evidence="17" id="KW-1185">Reference proteome</keyword>
<dbReference type="PANTHER" id="PTHR45569:SF1">
    <property type="entry name" value="SENSOR PROTEIN KDPD"/>
    <property type="match status" value="1"/>
</dbReference>
<reference evidence="16 17" key="1">
    <citation type="submission" date="2018-03" db="EMBL/GenBank/DDBJ databases">
        <title>Genomic Encyclopedia of Archaeal and Bacterial Type Strains, Phase II (KMG-II): from individual species to whole genera.</title>
        <authorList>
            <person name="Goeker M."/>
        </authorList>
    </citation>
    <scope>NUCLEOTIDE SEQUENCE [LARGE SCALE GENOMIC DNA]</scope>
    <source>
        <strain evidence="16 17">DSM 45348</strain>
    </source>
</reference>
<dbReference type="EC" id="2.7.13.3" evidence="4"/>
<comment type="subcellular location">
    <subcellularLocation>
        <location evidence="3">Cell membrane</location>
    </subcellularLocation>
    <subcellularLocation>
        <location evidence="2">Membrane</location>
        <topology evidence="2">Multi-pass membrane protein</topology>
    </subcellularLocation>
</comment>
<dbReference type="GO" id="GO:0005737">
    <property type="term" value="C:cytoplasm"/>
    <property type="evidence" value="ECO:0007669"/>
    <property type="project" value="UniProtKB-ARBA"/>
</dbReference>
<evidence type="ECO:0000256" key="8">
    <source>
        <dbReference type="ARBA" id="ARBA00022741"/>
    </source>
</evidence>